<evidence type="ECO:0000313" key="2">
    <source>
        <dbReference type="Proteomes" id="UP001498398"/>
    </source>
</evidence>
<dbReference type="EMBL" id="JBANRG010000102">
    <property type="protein sequence ID" value="KAK7435755.1"/>
    <property type="molecule type" value="Genomic_DNA"/>
</dbReference>
<keyword evidence="2" id="KW-1185">Reference proteome</keyword>
<comment type="caution">
    <text evidence="1">The sequence shown here is derived from an EMBL/GenBank/DDBJ whole genome shotgun (WGS) entry which is preliminary data.</text>
</comment>
<sequence length="416" mass="49034">MLYNNYVQALVIIQEDGQDVREGLQTLGLTVGDLESYYTDEAQHFRNLGKEKEEDLHAVAYIELLQKYRAISKELKNASDCFHQQLQTPEDFANLLPSEAYNKNLSQTRKTETNRCYLTEKKDELHYELVQLKCAMHIPEGKHWMPSDPEYLKTLEYMNIRAYQQALENLHKLVVQRLYELHRLNLSQTGYKMHTHIANALQKHSKAIRKAVKQYNMAALALKPPRPTLDWGKISHLSFLDQFNILRDSRNSLFDKPWSKPVIRELIKKHHRVTRAHEEIECCNVELCQIHTSIVDEDQHFTAVLKRLESDSYPFYGAVHEYILCWRRIHKYLLEGLQKPTIWRISPVHPVWVCVRALQECRRCQNQSQAPLAMVFPFQQIPKDLVMIVRCLHLKVGMTHLQTVRRMMIWLDVLRA</sequence>
<reference evidence="1 2" key="1">
    <citation type="submission" date="2024-01" db="EMBL/GenBank/DDBJ databases">
        <title>A draft genome for the cacao thread blight pathogen Marasmiellus scandens.</title>
        <authorList>
            <person name="Baruah I.K."/>
            <person name="Leung J."/>
            <person name="Bukari Y."/>
            <person name="Amoako-Attah I."/>
            <person name="Meinhardt L.W."/>
            <person name="Bailey B.A."/>
            <person name="Cohen S.P."/>
        </authorList>
    </citation>
    <scope>NUCLEOTIDE SEQUENCE [LARGE SCALE GENOMIC DNA]</scope>
    <source>
        <strain evidence="1 2">GH-19</strain>
    </source>
</reference>
<proteinExistence type="predicted"/>
<name>A0ABR1IL76_9AGAR</name>
<evidence type="ECO:0000313" key="1">
    <source>
        <dbReference type="EMBL" id="KAK7435755.1"/>
    </source>
</evidence>
<accession>A0ABR1IL76</accession>
<organism evidence="1 2">
    <name type="scientific">Marasmiellus scandens</name>
    <dbReference type="NCBI Taxonomy" id="2682957"/>
    <lineage>
        <taxon>Eukaryota</taxon>
        <taxon>Fungi</taxon>
        <taxon>Dikarya</taxon>
        <taxon>Basidiomycota</taxon>
        <taxon>Agaricomycotina</taxon>
        <taxon>Agaricomycetes</taxon>
        <taxon>Agaricomycetidae</taxon>
        <taxon>Agaricales</taxon>
        <taxon>Marasmiineae</taxon>
        <taxon>Omphalotaceae</taxon>
        <taxon>Marasmiellus</taxon>
    </lineage>
</organism>
<dbReference type="Proteomes" id="UP001498398">
    <property type="component" value="Unassembled WGS sequence"/>
</dbReference>
<protein>
    <submittedName>
        <fullName evidence="1">Uncharacterized protein</fullName>
    </submittedName>
</protein>
<gene>
    <name evidence="1" type="ORF">VKT23_019452</name>
</gene>